<dbReference type="PANTHER" id="PTHR31680:SF12">
    <property type="entry name" value="OS11G0587300 PROTEIN"/>
    <property type="match status" value="1"/>
</dbReference>
<dbReference type="AlphaFoldDB" id="A0ABD1WMX0"/>
<dbReference type="PANTHER" id="PTHR31680">
    <property type="entry name" value="LONGIFOLIA PROTEIN"/>
    <property type="match status" value="1"/>
</dbReference>
<name>A0ABD1WMX0_9LAMI</name>
<gene>
    <name evidence="1" type="ORF">Fot_12567</name>
</gene>
<evidence type="ECO:0000313" key="2">
    <source>
        <dbReference type="Proteomes" id="UP001604277"/>
    </source>
</evidence>
<reference evidence="2" key="1">
    <citation type="submission" date="2024-07" db="EMBL/GenBank/DDBJ databases">
        <title>Two chromosome-level genome assemblies of Korean endemic species Abeliophyllum distichum and Forsythia ovata (Oleaceae).</title>
        <authorList>
            <person name="Jang H."/>
        </authorList>
    </citation>
    <scope>NUCLEOTIDE SEQUENCE [LARGE SCALE GENOMIC DNA]</scope>
</reference>
<keyword evidence="2" id="KW-1185">Reference proteome</keyword>
<dbReference type="Proteomes" id="UP001604277">
    <property type="component" value="Unassembled WGS sequence"/>
</dbReference>
<accession>A0ABD1WMX0</accession>
<protein>
    <submittedName>
        <fullName evidence="1">Protein LONGIFOLIA 1</fullName>
    </submittedName>
</protein>
<organism evidence="1 2">
    <name type="scientific">Forsythia ovata</name>
    <dbReference type="NCBI Taxonomy" id="205694"/>
    <lineage>
        <taxon>Eukaryota</taxon>
        <taxon>Viridiplantae</taxon>
        <taxon>Streptophyta</taxon>
        <taxon>Embryophyta</taxon>
        <taxon>Tracheophyta</taxon>
        <taxon>Spermatophyta</taxon>
        <taxon>Magnoliopsida</taxon>
        <taxon>eudicotyledons</taxon>
        <taxon>Gunneridae</taxon>
        <taxon>Pentapetalae</taxon>
        <taxon>asterids</taxon>
        <taxon>lamiids</taxon>
        <taxon>Lamiales</taxon>
        <taxon>Oleaceae</taxon>
        <taxon>Forsythieae</taxon>
        <taxon>Forsythia</taxon>
    </lineage>
</organism>
<comment type="caution">
    <text evidence="1">The sequence shown here is derived from an EMBL/GenBank/DDBJ whole genome shotgun (WGS) entry which is preliminary data.</text>
</comment>
<dbReference type="EMBL" id="JBFOLJ010000003">
    <property type="protein sequence ID" value="KAL2551037.1"/>
    <property type="molecule type" value="Genomic_DNA"/>
</dbReference>
<evidence type="ECO:0000313" key="1">
    <source>
        <dbReference type="EMBL" id="KAL2551037.1"/>
    </source>
</evidence>
<proteinExistence type="predicted"/>
<sequence length="132" mass="15260">MFDSLLVLKFSQGLKFASKNANYPEPRGLNQGGINPLTWKTHVHRKSFFDSGDIFLEPKPTVSIYGEIEKRLKMREIDEPSKDLEKLKQILEEVMKPSRTVNQEMVIHLLMTEIKCEEFAGILTSPVKVQRR</sequence>
<dbReference type="InterPro" id="IPR033334">
    <property type="entry name" value="LNG1/2"/>
</dbReference>